<keyword evidence="4" id="KW-1185">Reference proteome</keyword>
<feature type="non-terminal residue" evidence="3">
    <location>
        <position position="1"/>
    </location>
</feature>
<sequence length="232" mass="25617">DSLPTIKAQTGGLNTVVVAGAAVAGVLLVVGVVVFGIWWKRRKSSRDGDVIINSITYRRSDNHYEPDDGYQDVSASAAARGLQAEAGPVAEPDYAQVDVSKKKRNRRPVTDEYAQVDKSKKSKKPRKQPGELDYAELDDFRPSVQPAAAAEAAPARPLIRRPAYEGTEYADITQFGVPQLEPTYGNVPKKDVVYSNFKTRYSRKAESSFEFILPTKAEFQSQKPSMKDFVCL</sequence>
<evidence type="ECO:0000313" key="3">
    <source>
        <dbReference type="EMBL" id="CAH3017909.1"/>
    </source>
</evidence>
<gene>
    <name evidence="3" type="ORF">PEVE_00040276</name>
</gene>
<keyword evidence="2" id="KW-0812">Transmembrane</keyword>
<protein>
    <submittedName>
        <fullName evidence="3">Uncharacterized protein</fullName>
    </submittedName>
</protein>
<evidence type="ECO:0000313" key="4">
    <source>
        <dbReference type="Proteomes" id="UP001159427"/>
    </source>
</evidence>
<feature type="region of interest" description="Disordered" evidence="1">
    <location>
        <begin position="97"/>
        <end position="133"/>
    </location>
</feature>
<proteinExistence type="predicted"/>
<comment type="caution">
    <text evidence="3">The sequence shown here is derived from an EMBL/GenBank/DDBJ whole genome shotgun (WGS) entry which is preliminary data.</text>
</comment>
<evidence type="ECO:0000256" key="2">
    <source>
        <dbReference type="SAM" id="Phobius"/>
    </source>
</evidence>
<evidence type="ECO:0000256" key="1">
    <source>
        <dbReference type="SAM" id="MobiDB-lite"/>
    </source>
</evidence>
<accession>A0ABN8LL82</accession>
<organism evidence="3 4">
    <name type="scientific">Porites evermanni</name>
    <dbReference type="NCBI Taxonomy" id="104178"/>
    <lineage>
        <taxon>Eukaryota</taxon>
        <taxon>Metazoa</taxon>
        <taxon>Cnidaria</taxon>
        <taxon>Anthozoa</taxon>
        <taxon>Hexacorallia</taxon>
        <taxon>Scleractinia</taxon>
        <taxon>Fungiina</taxon>
        <taxon>Poritidae</taxon>
        <taxon>Porites</taxon>
    </lineage>
</organism>
<reference evidence="3 4" key="1">
    <citation type="submission" date="2022-05" db="EMBL/GenBank/DDBJ databases">
        <authorList>
            <consortium name="Genoscope - CEA"/>
            <person name="William W."/>
        </authorList>
    </citation>
    <scope>NUCLEOTIDE SEQUENCE [LARGE SCALE GENOMIC DNA]</scope>
</reference>
<dbReference type="Proteomes" id="UP001159427">
    <property type="component" value="Unassembled WGS sequence"/>
</dbReference>
<keyword evidence="2" id="KW-0472">Membrane</keyword>
<feature type="transmembrane region" description="Helical" evidence="2">
    <location>
        <begin position="16"/>
        <end position="39"/>
    </location>
</feature>
<name>A0ABN8LL82_9CNID</name>
<dbReference type="EMBL" id="CALNXI010000073">
    <property type="protein sequence ID" value="CAH3017909.1"/>
    <property type="molecule type" value="Genomic_DNA"/>
</dbReference>
<keyword evidence="2" id="KW-1133">Transmembrane helix</keyword>